<dbReference type="HOGENOM" id="CLU_000445_114_44_5"/>
<dbReference type="Proteomes" id="UP000003635">
    <property type="component" value="Unassembled WGS sequence"/>
</dbReference>
<dbReference type="PRINTS" id="PR00344">
    <property type="entry name" value="BCTRLSENSOR"/>
</dbReference>
<dbReference type="GO" id="GO:0004673">
    <property type="term" value="F:protein histidine kinase activity"/>
    <property type="evidence" value="ECO:0007669"/>
    <property type="project" value="UniProtKB-EC"/>
</dbReference>
<keyword evidence="4" id="KW-0808">Transferase</keyword>
<evidence type="ECO:0000256" key="1">
    <source>
        <dbReference type="ARBA" id="ARBA00000085"/>
    </source>
</evidence>
<dbReference type="Gene3D" id="3.30.565.10">
    <property type="entry name" value="Histidine kinase-like ATPase, C-terminal domain"/>
    <property type="match status" value="1"/>
</dbReference>
<dbReference type="InterPro" id="IPR003018">
    <property type="entry name" value="GAF"/>
</dbReference>
<dbReference type="Pfam" id="PF01590">
    <property type="entry name" value="GAF"/>
    <property type="match status" value="1"/>
</dbReference>
<sequence>MLAPPHPDDAQRLQELASYDILDTGREADFDAIVSLAARICDVPVALISFVDSDRQWFKARVGFDRPETGLEESICSHALHQPDILEITDTRDDPRTVDNPLCVADDSMRFYAGAPMITAAGVTLGTLCVLDRRPRELTELQRDTLTVLSRQVVHLLEGRRNLRYAEMQRKEIDHRVKNSLQSIASYARLLSSDTDSEEARYVLSVLRGRIETVAALHEALYKTSASSEIDLGAYLRTVADLLGESCPENVAIHIEAPEAYVQSPTATACAVIMNEVVANAIKHAFPDGRDGEIRIEASRTDTCYRLNLADNGVGIDGKSSAGLGLRIIDAAVAQIGGKVEVLPQDGPGHAIRVSLPLD</sequence>
<dbReference type="eggNOG" id="COG2205">
    <property type="taxonomic scope" value="Bacteria"/>
</dbReference>
<evidence type="ECO:0000256" key="2">
    <source>
        <dbReference type="ARBA" id="ARBA00012438"/>
    </source>
</evidence>
<dbReference type="SMART" id="SM00065">
    <property type="entry name" value="GAF"/>
    <property type="match status" value="1"/>
</dbReference>
<evidence type="ECO:0000313" key="4">
    <source>
        <dbReference type="EMBL" id="EAR52968.1"/>
    </source>
</evidence>
<evidence type="ECO:0000259" key="3">
    <source>
        <dbReference type="PROSITE" id="PS50109"/>
    </source>
</evidence>
<dbReference type="EC" id="2.7.13.3" evidence="2"/>
<dbReference type="OrthoDB" id="9816309at2"/>
<dbReference type="InterPro" id="IPR029016">
    <property type="entry name" value="GAF-like_dom_sf"/>
</dbReference>
<organism evidence="4 5">
    <name type="scientific">Oceanicola granulosus (strain ATCC BAA-861 / DSM 15982 / KCTC 12143 / HTCC2516)</name>
    <dbReference type="NCBI Taxonomy" id="314256"/>
    <lineage>
        <taxon>Bacteria</taxon>
        <taxon>Pseudomonadati</taxon>
        <taxon>Pseudomonadota</taxon>
        <taxon>Alphaproteobacteria</taxon>
        <taxon>Rhodobacterales</taxon>
        <taxon>Roseobacteraceae</taxon>
        <taxon>Oceanicola</taxon>
    </lineage>
</organism>
<keyword evidence="4" id="KW-0418">Kinase</keyword>
<proteinExistence type="predicted"/>
<dbReference type="AlphaFoldDB" id="Q2CK21"/>
<dbReference type="InterPro" id="IPR036890">
    <property type="entry name" value="HATPase_C_sf"/>
</dbReference>
<dbReference type="SUPFAM" id="SSF55781">
    <property type="entry name" value="GAF domain-like"/>
    <property type="match status" value="1"/>
</dbReference>
<dbReference type="Gene3D" id="3.30.450.40">
    <property type="match status" value="1"/>
</dbReference>
<comment type="caution">
    <text evidence="4">The sequence shown here is derived from an EMBL/GenBank/DDBJ whole genome shotgun (WGS) entry which is preliminary data.</text>
</comment>
<reference evidence="4 5" key="1">
    <citation type="journal article" date="2010" name="J. Bacteriol.">
        <title>Genome sequences of Oceanicola granulosus HTCC2516(T) and Oceanicola batsensis HTCC2597(TDelta).</title>
        <authorList>
            <person name="Thrash J.C."/>
            <person name="Cho J.C."/>
            <person name="Vergin K.L."/>
            <person name="Giovannoni S.J."/>
        </authorList>
    </citation>
    <scope>NUCLEOTIDE SEQUENCE [LARGE SCALE GENOMIC DNA]</scope>
    <source>
        <strain evidence="5">ATCC BAA-861 / DSM 15982 / KCTC 12143 / HTCC2516</strain>
    </source>
</reference>
<dbReference type="InterPro" id="IPR003594">
    <property type="entry name" value="HATPase_dom"/>
</dbReference>
<protein>
    <recommendedName>
        <fullName evidence="2">histidine kinase</fullName>
        <ecNumber evidence="2">2.7.13.3</ecNumber>
    </recommendedName>
</protein>
<name>Q2CK21_OCEGH</name>
<dbReference type="InterPro" id="IPR005467">
    <property type="entry name" value="His_kinase_dom"/>
</dbReference>
<feature type="domain" description="Histidine kinase" evidence="3">
    <location>
        <begin position="172"/>
        <end position="359"/>
    </location>
</feature>
<dbReference type="STRING" id="314256.OG2516_10911"/>
<dbReference type="Pfam" id="PF02518">
    <property type="entry name" value="HATPase_c"/>
    <property type="match status" value="1"/>
</dbReference>
<dbReference type="EMBL" id="AAOT01000001">
    <property type="protein sequence ID" value="EAR52968.1"/>
    <property type="molecule type" value="Genomic_DNA"/>
</dbReference>
<dbReference type="InterPro" id="IPR004358">
    <property type="entry name" value="Sig_transdc_His_kin-like_C"/>
</dbReference>
<accession>Q2CK21</accession>
<evidence type="ECO:0000313" key="5">
    <source>
        <dbReference type="Proteomes" id="UP000003635"/>
    </source>
</evidence>
<keyword evidence="5" id="KW-1185">Reference proteome</keyword>
<comment type="catalytic activity">
    <reaction evidence="1">
        <text>ATP + protein L-histidine = ADP + protein N-phospho-L-histidine.</text>
        <dbReference type="EC" id="2.7.13.3"/>
    </reaction>
</comment>
<dbReference type="Pfam" id="PF07568">
    <property type="entry name" value="HisKA_2"/>
    <property type="match status" value="1"/>
</dbReference>
<dbReference type="PANTHER" id="PTHR43102:SF2">
    <property type="entry name" value="GAF DOMAIN-CONTAINING PROTEIN"/>
    <property type="match status" value="1"/>
</dbReference>
<dbReference type="PANTHER" id="PTHR43102">
    <property type="entry name" value="SLR1143 PROTEIN"/>
    <property type="match status" value="1"/>
</dbReference>
<dbReference type="PROSITE" id="PS50109">
    <property type="entry name" value="HIS_KIN"/>
    <property type="match status" value="1"/>
</dbReference>
<dbReference type="RefSeq" id="WP_007255702.1">
    <property type="nucleotide sequence ID" value="NZ_CH724107.1"/>
</dbReference>
<dbReference type="SMART" id="SM00387">
    <property type="entry name" value="HATPase_c"/>
    <property type="match status" value="1"/>
</dbReference>
<dbReference type="InterPro" id="IPR011495">
    <property type="entry name" value="Sig_transdc_His_kin_sub2_dim/P"/>
</dbReference>
<gene>
    <name evidence="4" type="ORF">OG2516_10911</name>
</gene>
<dbReference type="SUPFAM" id="SSF55874">
    <property type="entry name" value="ATPase domain of HSP90 chaperone/DNA topoisomerase II/histidine kinase"/>
    <property type="match status" value="1"/>
</dbReference>